<feature type="non-terminal residue" evidence="10">
    <location>
        <position position="1"/>
    </location>
</feature>
<evidence type="ECO:0000256" key="7">
    <source>
        <dbReference type="ARBA" id="ARBA00023136"/>
    </source>
</evidence>
<dbReference type="PANTHER" id="PTHR30093:SF44">
    <property type="entry name" value="TYPE II SECRETION SYSTEM CORE PROTEIN G"/>
    <property type="match status" value="1"/>
</dbReference>
<gene>
    <name evidence="10" type="ORF">GBAR_LOCUS7689</name>
</gene>
<protein>
    <submittedName>
        <fullName evidence="10">Type II secretion system core protein G</fullName>
    </submittedName>
</protein>
<keyword evidence="7 8" id="KW-0472">Membrane</keyword>
<keyword evidence="11" id="KW-1185">Reference proteome</keyword>
<dbReference type="InterPro" id="IPR000983">
    <property type="entry name" value="Bac_GSPG_pilin"/>
</dbReference>
<proteinExistence type="predicted"/>
<dbReference type="NCBIfam" id="TIGR01710">
    <property type="entry name" value="typeII_sec_gspG"/>
    <property type="match status" value="1"/>
</dbReference>
<dbReference type="PRINTS" id="PR00813">
    <property type="entry name" value="BCTERIALGSPG"/>
</dbReference>
<evidence type="ECO:0000256" key="2">
    <source>
        <dbReference type="ARBA" id="ARBA00022475"/>
    </source>
</evidence>
<evidence type="ECO:0000256" key="1">
    <source>
        <dbReference type="ARBA" id="ARBA00004377"/>
    </source>
</evidence>
<keyword evidence="5 8" id="KW-0812">Transmembrane</keyword>
<evidence type="ECO:0000256" key="8">
    <source>
        <dbReference type="SAM" id="Phobius"/>
    </source>
</evidence>
<evidence type="ECO:0000313" key="10">
    <source>
        <dbReference type="EMBL" id="CAI8011970.1"/>
    </source>
</evidence>
<dbReference type="GO" id="GO:0005886">
    <property type="term" value="C:plasma membrane"/>
    <property type="evidence" value="ECO:0007669"/>
    <property type="project" value="UniProtKB-SubCell"/>
</dbReference>
<evidence type="ECO:0000259" key="9">
    <source>
        <dbReference type="Pfam" id="PF08334"/>
    </source>
</evidence>
<feature type="domain" description="Type II secretion system protein GspG C-terminal" evidence="9">
    <location>
        <begin position="30"/>
        <end position="140"/>
    </location>
</feature>
<sequence>NQPSGFTSTQLLIVIVIIGIVVAVVLASGLLGQAGKADQAQAAEEIETIGIALDTYAKDNGDYPSTQQGVAALWEKPEQPPIPVNWLGPYLKVPITKDPWGNTYIYIRPGVHDRYGYDLVSFGSDGREGGAGDAEDVVSWIRPDE</sequence>
<dbReference type="Proteomes" id="UP001174909">
    <property type="component" value="Unassembled WGS sequence"/>
</dbReference>
<dbReference type="InterPro" id="IPR013545">
    <property type="entry name" value="T2SS_protein-GspG_C"/>
</dbReference>
<evidence type="ECO:0000256" key="4">
    <source>
        <dbReference type="ARBA" id="ARBA00022519"/>
    </source>
</evidence>
<dbReference type="EMBL" id="CASHTH010001139">
    <property type="protein sequence ID" value="CAI8011970.1"/>
    <property type="molecule type" value="Genomic_DNA"/>
</dbReference>
<dbReference type="Pfam" id="PF08334">
    <property type="entry name" value="T2SSG"/>
    <property type="match status" value="1"/>
</dbReference>
<accession>A0AA35RI67</accession>
<dbReference type="InterPro" id="IPR045584">
    <property type="entry name" value="Pilin-like"/>
</dbReference>
<reference evidence="10" key="1">
    <citation type="submission" date="2023-03" db="EMBL/GenBank/DDBJ databases">
        <authorList>
            <person name="Steffen K."/>
            <person name="Cardenas P."/>
        </authorList>
    </citation>
    <scope>NUCLEOTIDE SEQUENCE</scope>
</reference>
<dbReference type="Gene3D" id="3.30.700.10">
    <property type="entry name" value="Glycoprotein, Type 4 Pilin"/>
    <property type="match status" value="1"/>
</dbReference>
<dbReference type="AlphaFoldDB" id="A0AA35RI67"/>
<name>A0AA35RI67_GEOBA</name>
<keyword evidence="3" id="KW-0488">Methylation</keyword>
<comment type="caution">
    <text evidence="10">The sequence shown here is derived from an EMBL/GenBank/DDBJ whole genome shotgun (WGS) entry which is preliminary data.</text>
</comment>
<dbReference type="SUPFAM" id="SSF54523">
    <property type="entry name" value="Pili subunits"/>
    <property type="match status" value="1"/>
</dbReference>
<comment type="subcellular location">
    <subcellularLocation>
        <location evidence="1">Cell inner membrane</location>
        <topology evidence="1">Single-pass membrane protein</topology>
    </subcellularLocation>
</comment>
<evidence type="ECO:0000256" key="6">
    <source>
        <dbReference type="ARBA" id="ARBA00022989"/>
    </source>
</evidence>
<feature type="transmembrane region" description="Helical" evidence="8">
    <location>
        <begin position="12"/>
        <end position="31"/>
    </location>
</feature>
<evidence type="ECO:0000256" key="5">
    <source>
        <dbReference type="ARBA" id="ARBA00022692"/>
    </source>
</evidence>
<dbReference type="InterPro" id="IPR010054">
    <property type="entry name" value="Type2_sec_GspG"/>
</dbReference>
<keyword evidence="6 8" id="KW-1133">Transmembrane helix</keyword>
<keyword evidence="2" id="KW-1003">Cell membrane</keyword>
<keyword evidence="4" id="KW-0997">Cell inner membrane</keyword>
<organism evidence="10 11">
    <name type="scientific">Geodia barretti</name>
    <name type="common">Barrett's horny sponge</name>
    <dbReference type="NCBI Taxonomy" id="519541"/>
    <lineage>
        <taxon>Eukaryota</taxon>
        <taxon>Metazoa</taxon>
        <taxon>Porifera</taxon>
        <taxon>Demospongiae</taxon>
        <taxon>Heteroscleromorpha</taxon>
        <taxon>Tetractinellida</taxon>
        <taxon>Astrophorina</taxon>
        <taxon>Geodiidae</taxon>
        <taxon>Geodia</taxon>
    </lineage>
</organism>
<evidence type="ECO:0000256" key="3">
    <source>
        <dbReference type="ARBA" id="ARBA00022481"/>
    </source>
</evidence>
<dbReference type="PANTHER" id="PTHR30093">
    <property type="entry name" value="GENERAL SECRETION PATHWAY PROTEIN G"/>
    <property type="match status" value="1"/>
</dbReference>
<evidence type="ECO:0000313" key="11">
    <source>
        <dbReference type="Proteomes" id="UP001174909"/>
    </source>
</evidence>